<gene>
    <name evidence="1" type="ORF">AVEN_82959_1</name>
</gene>
<evidence type="ECO:0000313" key="2">
    <source>
        <dbReference type="Proteomes" id="UP000499080"/>
    </source>
</evidence>
<comment type="caution">
    <text evidence="1">The sequence shown here is derived from an EMBL/GenBank/DDBJ whole genome shotgun (WGS) entry which is preliminary data.</text>
</comment>
<sequence>MLKEGREEIDNVFLPGGLQVHRVFPTLERLCILNGCMNIKQSANNITEMSYYSTSIADLKGTKLETLDAVKSKEADGEEEAFRK</sequence>
<proteinExistence type="predicted"/>
<accession>A0A4Y2I308</accession>
<dbReference type="Proteomes" id="UP000499080">
    <property type="component" value="Unassembled WGS sequence"/>
</dbReference>
<organism evidence="1 2">
    <name type="scientific">Araneus ventricosus</name>
    <name type="common">Orbweaver spider</name>
    <name type="synonym">Epeira ventricosa</name>
    <dbReference type="NCBI Taxonomy" id="182803"/>
    <lineage>
        <taxon>Eukaryota</taxon>
        <taxon>Metazoa</taxon>
        <taxon>Ecdysozoa</taxon>
        <taxon>Arthropoda</taxon>
        <taxon>Chelicerata</taxon>
        <taxon>Arachnida</taxon>
        <taxon>Araneae</taxon>
        <taxon>Araneomorphae</taxon>
        <taxon>Entelegynae</taxon>
        <taxon>Araneoidea</taxon>
        <taxon>Araneidae</taxon>
        <taxon>Araneus</taxon>
    </lineage>
</organism>
<name>A0A4Y2I308_ARAVE</name>
<protein>
    <submittedName>
        <fullName evidence="1">Uncharacterized protein</fullName>
    </submittedName>
</protein>
<dbReference type="AlphaFoldDB" id="A0A4Y2I308"/>
<keyword evidence="2" id="KW-1185">Reference proteome</keyword>
<dbReference type="EMBL" id="BGPR01002320">
    <property type="protein sequence ID" value="GBM71566.1"/>
    <property type="molecule type" value="Genomic_DNA"/>
</dbReference>
<evidence type="ECO:0000313" key="1">
    <source>
        <dbReference type="EMBL" id="GBM71566.1"/>
    </source>
</evidence>
<reference evidence="1 2" key="1">
    <citation type="journal article" date="2019" name="Sci. Rep.">
        <title>Orb-weaving spider Araneus ventricosus genome elucidates the spidroin gene catalogue.</title>
        <authorList>
            <person name="Kono N."/>
            <person name="Nakamura H."/>
            <person name="Ohtoshi R."/>
            <person name="Moran D.A.P."/>
            <person name="Shinohara A."/>
            <person name="Yoshida Y."/>
            <person name="Fujiwara M."/>
            <person name="Mori M."/>
            <person name="Tomita M."/>
            <person name="Arakawa K."/>
        </authorList>
    </citation>
    <scope>NUCLEOTIDE SEQUENCE [LARGE SCALE GENOMIC DNA]</scope>
</reference>